<protein>
    <submittedName>
        <fullName evidence="1">Uncharacterized protein</fullName>
    </submittedName>
</protein>
<organism evidence="1 2">
    <name type="scientific">Pectobacterium parvum</name>
    <dbReference type="NCBI Taxonomy" id="2778550"/>
    <lineage>
        <taxon>Bacteria</taxon>
        <taxon>Pseudomonadati</taxon>
        <taxon>Pseudomonadota</taxon>
        <taxon>Gammaproteobacteria</taxon>
        <taxon>Enterobacterales</taxon>
        <taxon>Pectobacteriaceae</taxon>
        <taxon>Pectobacterium</taxon>
    </lineage>
</organism>
<dbReference type="EMBL" id="CP046377">
    <property type="protein sequence ID" value="QHQ26208.1"/>
    <property type="molecule type" value="Genomic_DNA"/>
</dbReference>
<evidence type="ECO:0000313" key="1">
    <source>
        <dbReference type="EMBL" id="QHQ26208.1"/>
    </source>
</evidence>
<accession>A0AAP9IN07</accession>
<gene>
    <name evidence="1" type="ORF">GMX10_20845</name>
</gene>
<evidence type="ECO:0000313" key="2">
    <source>
        <dbReference type="Proteomes" id="UP000464054"/>
    </source>
</evidence>
<reference evidence="2" key="1">
    <citation type="submission" date="2019-11" db="EMBL/GenBank/DDBJ databases">
        <authorList>
            <person name="Jee S."/>
        </authorList>
    </citation>
    <scope>NUCLEOTIDE SEQUENCE [LARGE SCALE GENOMIC DNA]</scope>
    <source>
        <strain evidence="2">PZ1</strain>
    </source>
</reference>
<name>A0AAP9IN07_9GAMM</name>
<sequence length="100" mass="11212">MTPGAGAGYYWRKYADAMIELFASEDVVMGSNKNVIFPINIKEMIFITANDIGGYNGGNAYTVRISNVTNTGFLVSWDRFNENGIWNKKTLYYHIIAKSA</sequence>
<dbReference type="RefSeq" id="WP_161547085.1">
    <property type="nucleotide sequence ID" value="NZ_CP046377.1"/>
</dbReference>
<dbReference type="AlphaFoldDB" id="A0AAP9IN07"/>
<dbReference type="Proteomes" id="UP000464054">
    <property type="component" value="Chromosome"/>
</dbReference>
<proteinExistence type="predicted"/>